<dbReference type="EMBL" id="JAAVUM010000003">
    <property type="protein sequence ID" value="NKE04841.1"/>
    <property type="molecule type" value="Genomic_DNA"/>
</dbReference>
<accession>A0A846TQZ7</accession>
<gene>
    <name evidence="1" type="ORF">GWK17_05060</name>
</gene>
<proteinExistence type="predicted"/>
<comment type="caution">
    <text evidence="1">The sequence shown here is derived from an EMBL/GenBank/DDBJ whole genome shotgun (WGS) entry which is preliminary data.</text>
</comment>
<dbReference type="Proteomes" id="UP000587942">
    <property type="component" value="Unassembled WGS sequence"/>
</dbReference>
<protein>
    <submittedName>
        <fullName evidence="1">Uncharacterized protein</fullName>
    </submittedName>
</protein>
<reference evidence="1 2" key="1">
    <citation type="submission" date="2020-03" db="EMBL/GenBank/DDBJ databases">
        <authorList>
            <person name="Sun Q."/>
        </authorList>
    </citation>
    <scope>NUCLEOTIDE SEQUENCE [LARGE SCALE GENOMIC DNA]</scope>
    <source>
        <strain evidence="1 2">KACC 21451</strain>
    </source>
</reference>
<name>A0A846TQZ7_9BACI</name>
<dbReference type="AlphaFoldDB" id="A0A846TQZ7"/>
<sequence>MLTHLHRAWAGSWQLNQCPAASAGQVRPRKSKAMRRLSAGPKEELLMKKTAVGLFHILPAESEAPGTEINGPFNKLS</sequence>
<organism evidence="1 2">
    <name type="scientific">Mesobacillus selenatarsenatis</name>
    <dbReference type="NCBI Taxonomy" id="388741"/>
    <lineage>
        <taxon>Bacteria</taxon>
        <taxon>Bacillati</taxon>
        <taxon>Bacillota</taxon>
        <taxon>Bacilli</taxon>
        <taxon>Bacillales</taxon>
        <taxon>Bacillaceae</taxon>
        <taxon>Mesobacillus</taxon>
    </lineage>
</organism>
<evidence type="ECO:0000313" key="2">
    <source>
        <dbReference type="Proteomes" id="UP000587942"/>
    </source>
</evidence>
<evidence type="ECO:0000313" key="1">
    <source>
        <dbReference type="EMBL" id="NKE04841.1"/>
    </source>
</evidence>